<organism evidence="8 9">
    <name type="scientific">Aeromicrobium ginsengisoli</name>
    <dbReference type="NCBI Taxonomy" id="363867"/>
    <lineage>
        <taxon>Bacteria</taxon>
        <taxon>Bacillati</taxon>
        <taxon>Actinomycetota</taxon>
        <taxon>Actinomycetes</taxon>
        <taxon>Propionibacteriales</taxon>
        <taxon>Nocardioidaceae</taxon>
        <taxon>Aeromicrobium</taxon>
    </lineage>
</organism>
<dbReference type="Proteomes" id="UP000380867">
    <property type="component" value="Unassembled WGS sequence"/>
</dbReference>
<dbReference type="AlphaFoldDB" id="A0A5M4FIT6"/>
<evidence type="ECO:0000256" key="6">
    <source>
        <dbReference type="SAM" id="Phobius"/>
    </source>
</evidence>
<feature type="domain" description="EamA" evidence="7">
    <location>
        <begin position="15"/>
        <end position="137"/>
    </location>
</feature>
<feature type="transmembrane region" description="Helical" evidence="6">
    <location>
        <begin position="69"/>
        <end position="88"/>
    </location>
</feature>
<evidence type="ECO:0000256" key="4">
    <source>
        <dbReference type="ARBA" id="ARBA00022989"/>
    </source>
</evidence>
<evidence type="ECO:0000256" key="5">
    <source>
        <dbReference type="ARBA" id="ARBA00023136"/>
    </source>
</evidence>
<keyword evidence="3 6" id="KW-0812">Transmembrane</keyword>
<accession>A0A5M4FIT6</accession>
<dbReference type="InterPro" id="IPR050638">
    <property type="entry name" value="AA-Vitamin_Transporters"/>
</dbReference>
<comment type="similarity">
    <text evidence="2">Belongs to the EamA transporter family.</text>
</comment>
<comment type="subcellular location">
    <subcellularLocation>
        <location evidence="1">Membrane</location>
        <topology evidence="1">Multi-pass membrane protein</topology>
    </subcellularLocation>
</comment>
<dbReference type="Gene3D" id="1.10.3730.20">
    <property type="match status" value="2"/>
</dbReference>
<feature type="transmembrane region" description="Helical" evidence="6">
    <location>
        <begin position="240"/>
        <end position="258"/>
    </location>
</feature>
<keyword evidence="9" id="KW-1185">Reference proteome</keyword>
<comment type="caution">
    <text evidence="8">The sequence shown here is derived from an EMBL/GenBank/DDBJ whole genome shotgun (WGS) entry which is preliminary data.</text>
</comment>
<sequence length="326" mass="33536">MENTSWTWRTPAVTVVAPVAWGSTYVVTENFLPPDRPLFSAAVRALPIGLVIVAARGQLPRGSWWWKSLVLGTCNMGLFFALLFTAAYRLPGGLASTVTAMSPLAVMLLAAVLIRERATVAGIGGGIVGVAGVALLVLRSDASVDPIGLLAAIGAVLVSGIGFVLVKRWERPTDLITVTGWQLTAAGFVLVPIALLVEGRPPHVDGTNIAAYVYLGTIGTGLAYVCWFHGLSRMPAGSTALVGLVNPVVGTALGVVVMHEAFGAAQLLGVVLVLGGVLAGQPAAVSTIRQQVGSRLQGRAQKASTLVVGPDTISSSACEIGVSGRA</sequence>
<dbReference type="OrthoDB" id="5430053at2"/>
<name>A0A5M4FIT6_9ACTN</name>
<dbReference type="Pfam" id="PF00892">
    <property type="entry name" value="EamA"/>
    <property type="match status" value="2"/>
</dbReference>
<dbReference type="EMBL" id="SDPQ02000001">
    <property type="protein sequence ID" value="KAA1399971.1"/>
    <property type="molecule type" value="Genomic_DNA"/>
</dbReference>
<dbReference type="PANTHER" id="PTHR32322:SF2">
    <property type="entry name" value="EAMA DOMAIN-CONTAINING PROTEIN"/>
    <property type="match status" value="1"/>
</dbReference>
<dbReference type="RefSeq" id="WP_149688080.1">
    <property type="nucleotide sequence ID" value="NZ_SDPQ02000001.1"/>
</dbReference>
<feature type="transmembrane region" description="Helical" evidence="6">
    <location>
        <begin position="178"/>
        <end position="197"/>
    </location>
</feature>
<dbReference type="GO" id="GO:0016020">
    <property type="term" value="C:membrane"/>
    <property type="evidence" value="ECO:0007669"/>
    <property type="project" value="UniProtKB-SubCell"/>
</dbReference>
<feature type="domain" description="EamA" evidence="7">
    <location>
        <begin position="147"/>
        <end position="278"/>
    </location>
</feature>
<feature type="transmembrane region" description="Helical" evidence="6">
    <location>
        <begin position="264"/>
        <end position="285"/>
    </location>
</feature>
<feature type="transmembrane region" description="Helical" evidence="6">
    <location>
        <begin position="120"/>
        <end position="140"/>
    </location>
</feature>
<dbReference type="InterPro" id="IPR037185">
    <property type="entry name" value="EmrE-like"/>
</dbReference>
<evidence type="ECO:0000256" key="2">
    <source>
        <dbReference type="ARBA" id="ARBA00007362"/>
    </source>
</evidence>
<evidence type="ECO:0000313" key="9">
    <source>
        <dbReference type="Proteomes" id="UP000380867"/>
    </source>
</evidence>
<feature type="transmembrane region" description="Helical" evidence="6">
    <location>
        <begin position="209"/>
        <end position="228"/>
    </location>
</feature>
<gene>
    <name evidence="8" type="ORF">ESP70_004250</name>
</gene>
<dbReference type="InterPro" id="IPR000620">
    <property type="entry name" value="EamA_dom"/>
</dbReference>
<evidence type="ECO:0000259" key="7">
    <source>
        <dbReference type="Pfam" id="PF00892"/>
    </source>
</evidence>
<reference evidence="8" key="1">
    <citation type="submission" date="2019-09" db="EMBL/GenBank/DDBJ databases">
        <authorList>
            <person name="Li J."/>
        </authorList>
    </citation>
    <scope>NUCLEOTIDE SEQUENCE [LARGE SCALE GENOMIC DNA]</scope>
    <source>
        <strain evidence="8">JCM 14732</strain>
    </source>
</reference>
<feature type="transmembrane region" description="Helical" evidence="6">
    <location>
        <begin position="94"/>
        <end position="113"/>
    </location>
</feature>
<evidence type="ECO:0000256" key="3">
    <source>
        <dbReference type="ARBA" id="ARBA00022692"/>
    </source>
</evidence>
<proteinExistence type="inferred from homology"/>
<protein>
    <submittedName>
        <fullName evidence="8">EamA family transporter</fullName>
    </submittedName>
</protein>
<evidence type="ECO:0000256" key="1">
    <source>
        <dbReference type="ARBA" id="ARBA00004141"/>
    </source>
</evidence>
<dbReference type="PANTHER" id="PTHR32322">
    <property type="entry name" value="INNER MEMBRANE TRANSPORTER"/>
    <property type="match status" value="1"/>
</dbReference>
<keyword evidence="5 6" id="KW-0472">Membrane</keyword>
<evidence type="ECO:0000313" key="8">
    <source>
        <dbReference type="EMBL" id="KAA1399971.1"/>
    </source>
</evidence>
<keyword evidence="4 6" id="KW-1133">Transmembrane helix</keyword>
<dbReference type="SUPFAM" id="SSF103481">
    <property type="entry name" value="Multidrug resistance efflux transporter EmrE"/>
    <property type="match status" value="2"/>
</dbReference>
<feature type="transmembrane region" description="Helical" evidence="6">
    <location>
        <begin position="146"/>
        <end position="166"/>
    </location>
</feature>